<name>A0A0E3BD11_9BURK</name>
<dbReference type="EMBL" id="AWTN01000105">
    <property type="protein sequence ID" value="KGG87972.1"/>
    <property type="molecule type" value="Genomic_DNA"/>
</dbReference>
<organism evidence="4 5">
    <name type="scientific">Comamonas thiooxydans</name>
    <dbReference type="NCBI Taxonomy" id="363952"/>
    <lineage>
        <taxon>Bacteria</taxon>
        <taxon>Pseudomonadati</taxon>
        <taxon>Pseudomonadota</taxon>
        <taxon>Betaproteobacteria</taxon>
        <taxon>Burkholderiales</taxon>
        <taxon>Comamonadaceae</taxon>
        <taxon>Comamonas</taxon>
    </lineage>
</organism>
<dbReference type="InterPro" id="IPR021860">
    <property type="entry name" value="Peptidase_S12_Pab87-rel_C"/>
</dbReference>
<dbReference type="InterPro" id="IPR001466">
    <property type="entry name" value="Beta-lactam-related"/>
</dbReference>
<evidence type="ECO:0000256" key="1">
    <source>
        <dbReference type="SAM" id="MobiDB-lite"/>
    </source>
</evidence>
<dbReference type="AlphaFoldDB" id="A0A0E3BD11"/>
<evidence type="ECO:0000313" key="5">
    <source>
        <dbReference type="Proteomes" id="UP000029567"/>
    </source>
</evidence>
<dbReference type="PANTHER" id="PTHR46825:SF15">
    <property type="entry name" value="BETA-LACTAMASE-RELATED DOMAIN-CONTAINING PROTEIN"/>
    <property type="match status" value="1"/>
</dbReference>
<dbReference type="PROSITE" id="PS51318">
    <property type="entry name" value="TAT"/>
    <property type="match status" value="1"/>
</dbReference>
<dbReference type="InterPro" id="IPR050491">
    <property type="entry name" value="AmpC-like"/>
</dbReference>
<evidence type="ECO:0000313" key="4">
    <source>
        <dbReference type="EMBL" id="KGG87972.1"/>
    </source>
</evidence>
<dbReference type="Proteomes" id="UP000029567">
    <property type="component" value="Unassembled WGS sequence"/>
</dbReference>
<feature type="region of interest" description="Disordered" evidence="1">
    <location>
        <begin position="253"/>
        <end position="283"/>
    </location>
</feature>
<evidence type="ECO:0000259" key="2">
    <source>
        <dbReference type="Pfam" id="PF00144"/>
    </source>
</evidence>
<dbReference type="Gene3D" id="2.40.128.600">
    <property type="match status" value="1"/>
</dbReference>
<dbReference type="SUPFAM" id="SSF56601">
    <property type="entry name" value="beta-lactamase/transpeptidase-like"/>
    <property type="match status" value="1"/>
</dbReference>
<dbReference type="Pfam" id="PF11954">
    <property type="entry name" value="DUF3471"/>
    <property type="match status" value="1"/>
</dbReference>
<dbReference type="Pfam" id="PF00144">
    <property type="entry name" value="Beta-lactamase"/>
    <property type="match status" value="1"/>
</dbReference>
<gene>
    <name evidence="4" type="ORF">P245_18915</name>
</gene>
<reference evidence="4 5" key="1">
    <citation type="submission" date="2013-09" db="EMBL/GenBank/DDBJ databases">
        <title>High correlation between genotypes and phenotypes of environmental bacteria Comamonas testosteroni strains.</title>
        <authorList>
            <person name="Liu L."/>
            <person name="Zhu W."/>
            <person name="Xia X."/>
            <person name="Xu B."/>
            <person name="Luo M."/>
            <person name="Wang G."/>
        </authorList>
    </citation>
    <scope>NUCLEOTIDE SEQUENCE [LARGE SCALE GENOMIC DNA]</scope>
    <source>
        <strain evidence="4 5">JL14</strain>
    </source>
</reference>
<dbReference type="InterPro" id="IPR006311">
    <property type="entry name" value="TAT_signal"/>
</dbReference>
<accession>A0A0E3BD11</accession>
<protein>
    <submittedName>
        <fullName evidence="4">Beta-lactamase</fullName>
    </submittedName>
</protein>
<dbReference type="RefSeq" id="WP_034381589.1">
    <property type="nucleotide sequence ID" value="NZ_AWTN01000105.1"/>
</dbReference>
<dbReference type="Gene3D" id="3.40.710.10">
    <property type="entry name" value="DD-peptidase/beta-lactamase superfamily"/>
    <property type="match status" value="1"/>
</dbReference>
<comment type="caution">
    <text evidence="4">The sequence shown here is derived from an EMBL/GenBank/DDBJ whole genome shotgun (WGS) entry which is preliminary data.</text>
</comment>
<evidence type="ECO:0000259" key="3">
    <source>
        <dbReference type="Pfam" id="PF11954"/>
    </source>
</evidence>
<sequence>MSQPSKTAWTRRQMLDRTVRAGAGLGIAAGSGLALAGCGGDDGPAKGLSAAEAARRLPELAATLRRVSGVPGMAWAVVQGAQTLAAQGLGLCETGGSAAVNADTVFQLASVSKSLAATVVARQVGQGRVSWDSRMQDLLPWFALRNPGSSAVLTVGDLFAHRSGLPDHAGDKLEELGNGQQVVLERLRLLPVKPLRSEYAYTNAGLTAAAVGVAGAANTDWASLSRQSLYAPLGMTRTTSVYAEFMQQANRASPHVRADDGSWQRGTPRNADPQSPAGGASSSVNDMARWLSLLLAQGRWQGQQLVAPAALQAAWQAQAPGGHYGFGFNVAATDGGLKFLSHSGAFMLGAATCFMLIPSLDAAVIVLTNGIPIGVPETLCRQFVDLMETGRLTQDWWSLYSEKIAPLMAPTGSLLGQQPPSAPQPPGALQRYAGSYDNAYHGPVQVSLVNNRLQLSIGPQAQTYVLQHWSGSQFCFVPGNESAAPHSISLAVFEAGDAAPAQSLWLEFYDDDGLGQFSRRI</sequence>
<feature type="domain" description="Beta-lactamase-related" evidence="2">
    <location>
        <begin position="64"/>
        <end position="370"/>
    </location>
</feature>
<dbReference type="PANTHER" id="PTHR46825">
    <property type="entry name" value="D-ALANYL-D-ALANINE-CARBOXYPEPTIDASE/ENDOPEPTIDASE AMPH"/>
    <property type="match status" value="1"/>
</dbReference>
<proteinExistence type="predicted"/>
<dbReference type="InterPro" id="IPR012338">
    <property type="entry name" value="Beta-lactam/transpept-like"/>
</dbReference>
<feature type="domain" description="Peptidase S12 Pab87-related C-terminal" evidence="3">
    <location>
        <begin position="420"/>
        <end position="476"/>
    </location>
</feature>